<dbReference type="Proteomes" id="UP001611450">
    <property type="component" value="Unassembled WGS sequence"/>
</dbReference>
<dbReference type="EMBL" id="JBIRXV010000002">
    <property type="protein sequence ID" value="MFI2321813.1"/>
    <property type="molecule type" value="Genomic_DNA"/>
</dbReference>
<gene>
    <name evidence="1" type="ORF">ACH47G_15110</name>
</gene>
<keyword evidence="2" id="KW-1185">Reference proteome</keyword>
<proteinExistence type="predicted"/>
<protein>
    <submittedName>
        <fullName evidence="1">Uncharacterized protein</fullName>
    </submittedName>
</protein>
<comment type="caution">
    <text evidence="1">The sequence shown here is derived from an EMBL/GenBank/DDBJ whole genome shotgun (WGS) entry which is preliminary data.</text>
</comment>
<name>A0ABW7WFP1_9NOCA</name>
<dbReference type="GeneID" id="96236470"/>
<evidence type="ECO:0000313" key="2">
    <source>
        <dbReference type="Proteomes" id="UP001611450"/>
    </source>
</evidence>
<organism evidence="1 2">
    <name type="scientific">Nocardia beijingensis</name>
    <dbReference type="NCBI Taxonomy" id="95162"/>
    <lineage>
        <taxon>Bacteria</taxon>
        <taxon>Bacillati</taxon>
        <taxon>Actinomycetota</taxon>
        <taxon>Actinomycetes</taxon>
        <taxon>Mycobacteriales</taxon>
        <taxon>Nocardiaceae</taxon>
        <taxon>Nocardia</taxon>
    </lineage>
</organism>
<accession>A0ABW7WFP1</accession>
<evidence type="ECO:0000313" key="1">
    <source>
        <dbReference type="EMBL" id="MFI2321813.1"/>
    </source>
</evidence>
<dbReference type="RefSeq" id="WP_067799421.1">
    <property type="nucleotide sequence ID" value="NZ_JBEORE010000002.1"/>
</dbReference>
<reference evidence="1 2" key="1">
    <citation type="submission" date="2024-10" db="EMBL/GenBank/DDBJ databases">
        <title>The Natural Products Discovery Center: Release of the First 8490 Sequenced Strains for Exploring Actinobacteria Biosynthetic Diversity.</title>
        <authorList>
            <person name="Kalkreuter E."/>
            <person name="Kautsar S.A."/>
            <person name="Yang D."/>
            <person name="Bader C.D."/>
            <person name="Teijaro C.N."/>
            <person name="Fluegel L."/>
            <person name="Davis C.M."/>
            <person name="Simpson J.R."/>
            <person name="Lauterbach L."/>
            <person name="Steele A.D."/>
            <person name="Gui C."/>
            <person name="Meng S."/>
            <person name="Li G."/>
            <person name="Viehrig K."/>
            <person name="Ye F."/>
            <person name="Su P."/>
            <person name="Kiefer A.F."/>
            <person name="Nichols A."/>
            <person name="Cepeda A.J."/>
            <person name="Yan W."/>
            <person name="Fan B."/>
            <person name="Jiang Y."/>
            <person name="Adhikari A."/>
            <person name="Zheng C.-J."/>
            <person name="Schuster L."/>
            <person name="Cowan T.M."/>
            <person name="Smanski M.J."/>
            <person name="Chevrette M.G."/>
            <person name="De Carvalho L.P.S."/>
            <person name="Shen B."/>
        </authorList>
    </citation>
    <scope>NUCLEOTIDE SEQUENCE [LARGE SCALE GENOMIC DNA]</scope>
    <source>
        <strain evidence="1 2">NPDC019626</strain>
    </source>
</reference>
<sequence length="78" mass="8471">MIEPFRTSPLVAVIDGAGAEPSRPYSAPELAVTDCSVEPRGLTYRQARDILYAHEVHGPQCRQWLAAAAYLSAGLDDE</sequence>